<evidence type="ECO:0000256" key="2">
    <source>
        <dbReference type="ARBA" id="ARBA00023242"/>
    </source>
</evidence>
<feature type="compositionally biased region" description="Low complexity" evidence="3">
    <location>
        <begin position="174"/>
        <end position="185"/>
    </location>
</feature>
<name>A0A364NCD3_STELY</name>
<feature type="region of interest" description="Disordered" evidence="3">
    <location>
        <begin position="174"/>
        <end position="267"/>
    </location>
</feature>
<feature type="region of interest" description="Disordered" evidence="3">
    <location>
        <begin position="102"/>
        <end position="151"/>
    </location>
</feature>
<evidence type="ECO:0000313" key="6">
    <source>
        <dbReference type="Proteomes" id="UP000249619"/>
    </source>
</evidence>
<dbReference type="GO" id="GO:0000981">
    <property type="term" value="F:DNA-binding transcription factor activity, RNA polymerase II-specific"/>
    <property type="evidence" value="ECO:0007669"/>
    <property type="project" value="InterPro"/>
</dbReference>
<dbReference type="InterPro" id="IPR036864">
    <property type="entry name" value="Zn2-C6_fun-type_DNA-bd_sf"/>
</dbReference>
<dbReference type="AlphaFoldDB" id="A0A364NCD3"/>
<dbReference type="InterPro" id="IPR021858">
    <property type="entry name" value="Fun_TF"/>
</dbReference>
<dbReference type="SUPFAM" id="SSF57701">
    <property type="entry name" value="Zn2/Cys6 DNA-binding domain"/>
    <property type="match status" value="1"/>
</dbReference>
<accession>A0A364NCD3</accession>
<organism evidence="5 6">
    <name type="scientific">Stemphylium lycopersici</name>
    <name type="common">Tomato gray leaf spot disease fungus</name>
    <name type="synonym">Thyrospora lycopersici</name>
    <dbReference type="NCBI Taxonomy" id="183478"/>
    <lineage>
        <taxon>Eukaryota</taxon>
        <taxon>Fungi</taxon>
        <taxon>Dikarya</taxon>
        <taxon>Ascomycota</taxon>
        <taxon>Pezizomycotina</taxon>
        <taxon>Dothideomycetes</taxon>
        <taxon>Pleosporomycetidae</taxon>
        <taxon>Pleosporales</taxon>
        <taxon>Pleosporineae</taxon>
        <taxon>Pleosporaceae</taxon>
        <taxon>Stemphylium</taxon>
    </lineage>
</organism>
<dbReference type="Gene3D" id="4.10.240.10">
    <property type="entry name" value="Zn(2)-C6 fungal-type DNA-binding domain"/>
    <property type="match status" value="1"/>
</dbReference>
<dbReference type="GO" id="GO:0008270">
    <property type="term" value="F:zinc ion binding"/>
    <property type="evidence" value="ECO:0007669"/>
    <property type="project" value="InterPro"/>
</dbReference>
<evidence type="ECO:0000313" key="5">
    <source>
        <dbReference type="EMBL" id="RAR14926.1"/>
    </source>
</evidence>
<dbReference type="InterPro" id="IPR001138">
    <property type="entry name" value="Zn2Cys6_DnaBD"/>
</dbReference>
<feature type="domain" description="Zn(2)-C6 fungal-type" evidence="4">
    <location>
        <begin position="41"/>
        <end position="69"/>
    </location>
</feature>
<dbReference type="GO" id="GO:0000976">
    <property type="term" value="F:transcription cis-regulatory region binding"/>
    <property type="evidence" value="ECO:0007669"/>
    <property type="project" value="TreeGrafter"/>
</dbReference>
<dbReference type="PROSITE" id="PS00463">
    <property type="entry name" value="ZN2_CY6_FUNGAL_1"/>
    <property type="match status" value="1"/>
</dbReference>
<comment type="caution">
    <text evidence="5">The sequence shown here is derived from an EMBL/GenBank/DDBJ whole genome shotgun (WGS) entry which is preliminary data.</text>
</comment>
<feature type="compositionally biased region" description="Pro residues" evidence="3">
    <location>
        <begin position="795"/>
        <end position="804"/>
    </location>
</feature>
<evidence type="ECO:0000256" key="1">
    <source>
        <dbReference type="ARBA" id="ARBA00004123"/>
    </source>
</evidence>
<gene>
    <name evidence="5" type="ORF">DDE83_001765</name>
</gene>
<feature type="compositionally biased region" description="Polar residues" evidence="3">
    <location>
        <begin position="203"/>
        <end position="224"/>
    </location>
</feature>
<keyword evidence="2" id="KW-0539">Nucleus</keyword>
<comment type="subcellular location">
    <subcellularLocation>
        <location evidence="1">Nucleus</location>
    </subcellularLocation>
</comment>
<dbReference type="PANTHER" id="PTHR37534">
    <property type="entry name" value="TRANSCRIPTIONAL ACTIVATOR PROTEIN UGA3"/>
    <property type="match status" value="1"/>
</dbReference>
<feature type="region of interest" description="Disordered" evidence="3">
    <location>
        <begin position="1106"/>
        <end position="1130"/>
    </location>
</feature>
<dbReference type="GO" id="GO:0045944">
    <property type="term" value="P:positive regulation of transcription by RNA polymerase II"/>
    <property type="evidence" value="ECO:0007669"/>
    <property type="project" value="TreeGrafter"/>
</dbReference>
<dbReference type="PANTHER" id="PTHR37534:SF23">
    <property type="entry name" value="ZN(II)2CYS6 TRANSCRIPTION FACTOR (EUROFUNG)"/>
    <property type="match status" value="1"/>
</dbReference>
<feature type="region of interest" description="Disordered" evidence="3">
    <location>
        <begin position="775"/>
        <end position="896"/>
    </location>
</feature>
<dbReference type="EMBL" id="QGDH01000017">
    <property type="protein sequence ID" value="RAR14926.1"/>
    <property type="molecule type" value="Genomic_DNA"/>
</dbReference>
<keyword evidence="6" id="KW-1185">Reference proteome</keyword>
<dbReference type="OrthoDB" id="5391043at2759"/>
<reference evidence="6" key="1">
    <citation type="submission" date="2018-05" db="EMBL/GenBank/DDBJ databases">
        <title>Draft genome sequence of Stemphylium lycopersici strain CIDEFI 213.</title>
        <authorList>
            <person name="Medina R."/>
            <person name="Franco M.E.E."/>
            <person name="Lucentini C.G."/>
            <person name="Saparrat M.C.N."/>
            <person name="Balatti P.A."/>
        </authorList>
    </citation>
    <scope>NUCLEOTIDE SEQUENCE [LARGE SCALE GENOMIC DNA]</scope>
    <source>
        <strain evidence="6">CIDEFI 213</strain>
    </source>
</reference>
<dbReference type="CDD" id="cd00067">
    <property type="entry name" value="GAL4"/>
    <property type="match status" value="1"/>
</dbReference>
<proteinExistence type="predicted"/>
<feature type="compositionally biased region" description="Pro residues" evidence="3">
    <location>
        <begin position="819"/>
        <end position="831"/>
    </location>
</feature>
<evidence type="ECO:0000259" key="4">
    <source>
        <dbReference type="PROSITE" id="PS50048"/>
    </source>
</evidence>
<evidence type="ECO:0000256" key="3">
    <source>
        <dbReference type="SAM" id="MobiDB-lite"/>
    </source>
</evidence>
<sequence>MLEEMANVQPAASSGRPGDVSPTGNPGSAPNPKMRKRTKTGCLTCRKRRIKCGEERPTCANCIKSKRQCEGYNQRVIFKPPIGDWPNHPGVVSTIQYHTSMLPGTRNQPYRGPEPSAPIPESTLTSTQPRPLSEFNFSHIDPHSSAGPSVSQQALVGGNVNYTQEQAYPQPLQSPLHQQPLLSPHHQPHTHASTIPYFPQPSPVQTSPPAQFRQDSTASYQAPITYSHGPSYPPVSVPYNSDNDLKSAGSLPGQQMYPHSYRSDSLQDSENVYRQHSSVSPRSDHFPQYASTRPEFQRYNSHPQMPMHSSQAGSYNFPPAVSHTDFSHPNYSSIQMPVHDINQDVKYMPQPVLEESIDMAQPQQPHPQLLLSGFGGEDHASPTQVLDEAAIEYEDDDYWDVQSDEDMFDAEYAEDENALLTTKEFNNIRRIHLENFTELGIRRYDAFLYDGLLSHYKPEYTASPLRNPKTARVFAHYIHVTAPTLSIFERNPRDPTLIFEGATAPAQQGLWTYKLPLKALGHQGLLHAMLALASLHIARLQGASITPSYKHYAYSLKRLVRSLSHPQRRLSMLTLATSILLAWYEVWTAEHVKWGTHLVGAQRLITELDFRSLTREARRLRAAQTAMEREFPYQNPEMLIDQRQFQQKLKENTLMPDEALVSSIVGKKVNYDDFGMVFEDNGARHDTRPNLPTKLDLNSYESLQDLFWSFSRHDVFQSIVSGNGLINPFRKWSDCPPRAPLGRVDALYGSHDHLILLLARIADFTVKDRARKLRQVQADGGWRPRPGMPGFGNMGPPPGPPGQPSKPGGRPDPSAHRQGPPPGWKGPPPPGWAGQHPSGSGPPGPSSQARPSPPPMPNFYGMAPASAPTPVMSSYENPNYKRSPPTTNMPNPQHADLPAAYENAVSEWENISDAHAAVAYVLENSEGFAPLPDDISPPAPGGKQYEKGNMTPFGPAITHRSYDISILWTLIHLAKIILLRSHPGMPPAAHMAAGVCASATAPYCNFVGRIAAGMQIPISSDLSPFLGAVLTEASMSLFFAGITFQDPAQREWIITRLLETEKRTGWATAGMIAKGCETAWQKAAEMKRGPPYVRRTKRPIRLTEEEGYIDAPDEPQPRQQSGNSVGEGETEKRFIFKTKVSPWAMNLLGTEEDLRQGMEKVGL</sequence>
<dbReference type="Pfam" id="PF00172">
    <property type="entry name" value="Zn_clus"/>
    <property type="match status" value="1"/>
</dbReference>
<feature type="region of interest" description="Disordered" evidence="3">
    <location>
        <begin position="1"/>
        <end position="38"/>
    </location>
</feature>
<dbReference type="PROSITE" id="PS50048">
    <property type="entry name" value="ZN2_CY6_FUNGAL_2"/>
    <property type="match status" value="1"/>
</dbReference>
<feature type="compositionally biased region" description="Pro residues" evidence="3">
    <location>
        <begin position="840"/>
        <end position="857"/>
    </location>
</feature>
<dbReference type="GO" id="GO:0005634">
    <property type="term" value="C:nucleus"/>
    <property type="evidence" value="ECO:0007669"/>
    <property type="project" value="UniProtKB-SubCell"/>
</dbReference>
<dbReference type="Pfam" id="PF11951">
    <property type="entry name" value="Fungal_trans_2"/>
    <property type="match status" value="1"/>
</dbReference>
<protein>
    <submittedName>
        <fullName evidence="5">Sequence-specific DNA binding RNA polymerase II transcription factor</fullName>
    </submittedName>
</protein>
<dbReference type="SMART" id="SM00066">
    <property type="entry name" value="GAL4"/>
    <property type="match status" value="1"/>
</dbReference>
<dbReference type="Proteomes" id="UP000249619">
    <property type="component" value="Unassembled WGS sequence"/>
</dbReference>